<dbReference type="GO" id="GO:0004181">
    <property type="term" value="F:metallocarboxypeptidase activity"/>
    <property type="evidence" value="ECO:0007669"/>
    <property type="project" value="InterPro"/>
</dbReference>
<organism evidence="6">
    <name type="scientific">Cacopsylla melanoneura</name>
    <dbReference type="NCBI Taxonomy" id="428564"/>
    <lineage>
        <taxon>Eukaryota</taxon>
        <taxon>Metazoa</taxon>
        <taxon>Ecdysozoa</taxon>
        <taxon>Arthropoda</taxon>
        <taxon>Hexapoda</taxon>
        <taxon>Insecta</taxon>
        <taxon>Pterygota</taxon>
        <taxon>Neoptera</taxon>
        <taxon>Paraneoptera</taxon>
        <taxon>Hemiptera</taxon>
        <taxon>Sternorrhyncha</taxon>
        <taxon>Psylloidea</taxon>
        <taxon>Psyllidae</taxon>
        <taxon>Psyllinae</taxon>
        <taxon>Cacopsylla</taxon>
    </lineage>
</organism>
<reference evidence="6" key="1">
    <citation type="submission" date="2021-05" db="EMBL/GenBank/DDBJ databases">
        <authorList>
            <person name="Alioto T."/>
            <person name="Alioto T."/>
            <person name="Gomez Garrido J."/>
        </authorList>
    </citation>
    <scope>NUCLEOTIDE SEQUENCE</scope>
</reference>
<feature type="domain" description="Peptidase M14" evidence="5">
    <location>
        <begin position="923"/>
        <end position="1205"/>
    </location>
</feature>
<evidence type="ECO:0000313" key="6">
    <source>
        <dbReference type="EMBL" id="CAG6715942.1"/>
    </source>
</evidence>
<dbReference type="AlphaFoldDB" id="A0A8D8V418"/>
<feature type="active site" description="Proton donor/acceptor" evidence="3">
    <location>
        <position position="1169"/>
    </location>
</feature>
<dbReference type="Gene3D" id="2.60.40.3120">
    <property type="match status" value="1"/>
</dbReference>
<evidence type="ECO:0000256" key="2">
    <source>
        <dbReference type="ARBA" id="ARBA00005988"/>
    </source>
</evidence>
<evidence type="ECO:0000256" key="1">
    <source>
        <dbReference type="ARBA" id="ARBA00001947"/>
    </source>
</evidence>
<dbReference type="SUPFAM" id="SSF48371">
    <property type="entry name" value="ARM repeat"/>
    <property type="match status" value="1"/>
</dbReference>
<feature type="region of interest" description="Disordered" evidence="4">
    <location>
        <begin position="1250"/>
        <end position="1275"/>
    </location>
</feature>
<comment type="cofactor">
    <cofactor evidence="1">
        <name>Zn(2+)</name>
        <dbReference type="ChEBI" id="CHEBI:29105"/>
    </cofactor>
</comment>
<dbReference type="InterPro" id="IPR016024">
    <property type="entry name" value="ARM-type_fold"/>
</dbReference>
<evidence type="ECO:0000259" key="5">
    <source>
        <dbReference type="PROSITE" id="PS52035"/>
    </source>
</evidence>
<feature type="compositionally biased region" description="Acidic residues" evidence="4">
    <location>
        <begin position="403"/>
        <end position="430"/>
    </location>
</feature>
<proteinExistence type="inferred from homology"/>
<sequence>MKSRRSNTANVSQSGGARTVGLQKMRTLPDLSECSPDSLLEQLKYFSENVSAENLEMITTIASRLYGKLTTQDRVCKEKILEKLRRGKRDLYPLFLSLIQMSSNLKSMANVLGLLYESLNSKNVVHKNLALKLMVDLDATSILVTSLIHNEMSYVSEYLNHLVWILGQLSWRDPRFLVKCRKVSGGCGTARAFHRLLKLRQVQHSCLFLPALHCLKTITKSPYFINSLIRDDFSSTLEGLLTSIGSAISVKLKLLLTVTVNLTKNNTFIKRMIKQGILSHLLLMFDRWQKFNTSRKFKLCHLILSILQRVVTVSKPARSLIACEVLHRFCLSLPEDSIHYTTTSKVFAILNIVSGTKILPLANMQSPVSFQLPLIDDGSLLSDGDDNDSDSDQDLDEQHNVDEGCEGDDTLLLDEMESESGEEEESEDETPLTCRSMDERNRHSRHPTTASGKITETLLEPGGNTSSRSLDETRLKSSRNNAKNSESGQEYNSRPSRRTKHIRQTPIEDKDMLKLTLEGTLSGNKKVMFENTLSPNVQNGEINLGVNRNSESAVEEDDKLLMYAPLFQEFAPLIPNTKENVSSQTLPFYPQTSQWGDTSDTMTKSGRRTLRSLDVSNYVSSPDNCYETNPRLCSISTAALGKKSTTSLRVLQGIKPGTKPDRVYQLIANRIHSVGLRVKLAYPELYLATLGEIQTTPEPLHEENRKNIKNKMLSIMERLQHPEKALHNVIYDYDALYETFQKTTPTNSTTNEMGNLSNCDISRLGVRENGNSKVLRFESRFESGNLRKAIQVGPYEYDLLLMPDVNSTHHHQWFYFEVSNMESQAVYTLNIINQEKSHSQYQQGMKPLLFSVKEAACGRGAWLRTGSDVCYYRNSYISNRHQRYLGRKSARAASKNSHEFYHTLSFTVKFQHSLDICYLAYHYPFTYSTLLTNIWKMSKSFNPRTVHFSCDPLCDTLNGNQIPVITLTATDNVINRIEDRELIFLTSRVHPGESNASWLLDGILRFLTGNELSGAKLRCKYVIKIVPMLNVEGVINGCHRCSLSNEDLNRKWKSPHPILHPEIFHTKGLLAFSSRILKRPVYFYCDFHGHSLKKNIFLYGCSGQESYLHEDKGRVGNPVEYRMFSRLLEQCSLSFDPKSSHYKIQKSKEATARVTVWREFDITRSYTMETTYCGFDRGTYKDTHINIGHLRDMGSSVCTALAALHDETQYMIGLIRNNNNMFEDVSRFKFKYMIEASNSSSNIAATARNQTYNDNSHDTLMNEIDQGSDSDEYED</sequence>
<feature type="region of interest" description="Disordered" evidence="4">
    <location>
        <begin position="381"/>
        <end position="507"/>
    </location>
</feature>
<evidence type="ECO:0000256" key="4">
    <source>
        <dbReference type="SAM" id="MobiDB-lite"/>
    </source>
</evidence>
<dbReference type="PANTHER" id="PTHR12756">
    <property type="entry name" value="CYTOSOLIC CARBOXYPEPTIDASE"/>
    <property type="match status" value="1"/>
</dbReference>
<dbReference type="Gene3D" id="3.40.630.10">
    <property type="entry name" value="Zn peptidases"/>
    <property type="match status" value="1"/>
</dbReference>
<name>A0A8D8V418_9HEMI</name>
<accession>A0A8D8V418</accession>
<dbReference type="InterPro" id="IPR040626">
    <property type="entry name" value="Pepdidase_M14_N"/>
</dbReference>
<keyword evidence="6" id="KW-0121">Carboxypeptidase</keyword>
<dbReference type="Pfam" id="PF25571">
    <property type="entry name" value="TPR_CCP1_N"/>
    <property type="match status" value="1"/>
</dbReference>
<evidence type="ECO:0000256" key="3">
    <source>
        <dbReference type="PROSITE-ProRule" id="PRU01379"/>
    </source>
</evidence>
<dbReference type="GO" id="GO:0006508">
    <property type="term" value="P:proteolysis"/>
    <property type="evidence" value="ECO:0007669"/>
    <property type="project" value="InterPro"/>
</dbReference>
<keyword evidence="6" id="KW-0378">Hydrolase</keyword>
<dbReference type="PROSITE" id="PS52035">
    <property type="entry name" value="PEPTIDASE_M14"/>
    <property type="match status" value="1"/>
</dbReference>
<dbReference type="EMBL" id="HBUF01353744">
    <property type="protein sequence ID" value="CAG6715942.1"/>
    <property type="molecule type" value="Transcribed_RNA"/>
</dbReference>
<dbReference type="PANTHER" id="PTHR12756:SF11">
    <property type="entry name" value="CYTOSOLIC CARBOXYPEPTIDASE 1"/>
    <property type="match status" value="1"/>
</dbReference>
<dbReference type="SUPFAM" id="SSF53187">
    <property type="entry name" value="Zn-dependent exopeptidases"/>
    <property type="match status" value="1"/>
</dbReference>
<keyword evidence="6" id="KW-0645">Protease</keyword>
<protein>
    <submittedName>
        <fullName evidence="6">Cytosolic carboxypeptidase 1</fullName>
    </submittedName>
</protein>
<feature type="compositionally biased region" description="Acidic residues" evidence="4">
    <location>
        <begin position="383"/>
        <end position="395"/>
    </location>
</feature>
<dbReference type="Pfam" id="PF18027">
    <property type="entry name" value="Pepdidase_M14_N"/>
    <property type="match status" value="1"/>
</dbReference>
<comment type="similarity">
    <text evidence="2 3">Belongs to the peptidase M14 family.</text>
</comment>
<feature type="compositionally biased region" description="Acidic residues" evidence="4">
    <location>
        <begin position="1266"/>
        <end position="1275"/>
    </location>
</feature>
<feature type="compositionally biased region" description="Polar residues" evidence="4">
    <location>
        <begin position="478"/>
        <end position="494"/>
    </location>
</feature>
<dbReference type="InterPro" id="IPR050821">
    <property type="entry name" value="Cytosolic_carboxypeptidase"/>
</dbReference>
<dbReference type="InterPro" id="IPR000834">
    <property type="entry name" value="Peptidase_M14"/>
</dbReference>
<dbReference type="GO" id="GO:0008270">
    <property type="term" value="F:zinc ion binding"/>
    <property type="evidence" value="ECO:0007669"/>
    <property type="project" value="InterPro"/>
</dbReference>